<proteinExistence type="predicted"/>
<evidence type="ECO:0000256" key="1">
    <source>
        <dbReference type="SAM" id="MobiDB-lite"/>
    </source>
</evidence>
<gene>
    <name evidence="2" type="ORF">Cni_G22239</name>
</gene>
<dbReference type="EMBL" id="CP136896">
    <property type="protein sequence ID" value="WOL13469.1"/>
    <property type="molecule type" value="Genomic_DNA"/>
</dbReference>
<keyword evidence="3" id="KW-1185">Reference proteome</keyword>
<protein>
    <submittedName>
        <fullName evidence="2">Uncharacterized protein</fullName>
    </submittedName>
</protein>
<name>A0AAQ3QJE0_9LILI</name>
<reference evidence="2 3" key="1">
    <citation type="submission" date="2023-10" db="EMBL/GenBank/DDBJ databases">
        <title>Chromosome-scale genome assembly provides insights into flower coloration mechanisms of Canna indica.</title>
        <authorList>
            <person name="Li C."/>
        </authorList>
    </citation>
    <scope>NUCLEOTIDE SEQUENCE [LARGE SCALE GENOMIC DNA]</scope>
    <source>
        <tissue evidence="2">Flower</tissue>
    </source>
</reference>
<accession>A0AAQ3QJE0</accession>
<feature type="region of interest" description="Disordered" evidence="1">
    <location>
        <begin position="1"/>
        <end position="42"/>
    </location>
</feature>
<sequence length="116" mass="12468">MAVLPATGRQLPPSITRFQPLLSSSQLPSSSPSPEPASIEVPDRRQPLCFRLPWLLRAVASHSSIACWNLTAAAPSIKNQRQRGVISASGSRSINADGDDRPPSVFDLSPRSPSRV</sequence>
<dbReference type="Proteomes" id="UP001327560">
    <property type="component" value="Chromosome 7"/>
</dbReference>
<dbReference type="AlphaFoldDB" id="A0AAQ3QJE0"/>
<evidence type="ECO:0000313" key="2">
    <source>
        <dbReference type="EMBL" id="WOL13469.1"/>
    </source>
</evidence>
<organism evidence="2 3">
    <name type="scientific">Canna indica</name>
    <name type="common">Indian-shot</name>
    <dbReference type="NCBI Taxonomy" id="4628"/>
    <lineage>
        <taxon>Eukaryota</taxon>
        <taxon>Viridiplantae</taxon>
        <taxon>Streptophyta</taxon>
        <taxon>Embryophyta</taxon>
        <taxon>Tracheophyta</taxon>
        <taxon>Spermatophyta</taxon>
        <taxon>Magnoliopsida</taxon>
        <taxon>Liliopsida</taxon>
        <taxon>Zingiberales</taxon>
        <taxon>Cannaceae</taxon>
        <taxon>Canna</taxon>
    </lineage>
</organism>
<feature type="region of interest" description="Disordered" evidence="1">
    <location>
        <begin position="78"/>
        <end position="116"/>
    </location>
</feature>
<feature type="compositionally biased region" description="Low complexity" evidence="1">
    <location>
        <begin position="19"/>
        <end position="32"/>
    </location>
</feature>
<evidence type="ECO:0000313" key="3">
    <source>
        <dbReference type="Proteomes" id="UP001327560"/>
    </source>
</evidence>